<dbReference type="EMBL" id="JACBZF010000008">
    <property type="protein sequence ID" value="NYH96866.1"/>
    <property type="molecule type" value="Genomic_DNA"/>
</dbReference>
<keyword evidence="3" id="KW-1185">Reference proteome</keyword>
<dbReference type="Gene3D" id="3.40.630.30">
    <property type="match status" value="1"/>
</dbReference>
<dbReference type="SUPFAM" id="SSF55729">
    <property type="entry name" value="Acyl-CoA N-acyltransferases (Nat)"/>
    <property type="match status" value="1"/>
</dbReference>
<dbReference type="AlphaFoldDB" id="A0A7Y9XYB4"/>
<protein>
    <submittedName>
        <fullName evidence="2">Acetyltransferase</fullName>
    </submittedName>
</protein>
<evidence type="ECO:0000259" key="1">
    <source>
        <dbReference type="PROSITE" id="PS51186"/>
    </source>
</evidence>
<name>A0A7Y9XYB4_9SPHN</name>
<dbReference type="Proteomes" id="UP000522081">
    <property type="component" value="Unassembled WGS sequence"/>
</dbReference>
<accession>A0A7Y9XYB4</accession>
<proteinExistence type="predicted"/>
<sequence length="169" mass="18781">MTDYTTLETRAGLVLNIRRAAESDEPALAAFFERVSEDDRRFRFLSAADHIGHDQIDPLVHTDHFRSESFVAFEHRTGDLVASGLLACDNALDTCEVAISVRGDYRGKGIGWAMLDLLAGEARRRGVRRVIAIEDRDNRAAIELERESGFSPEPLDGDPALVVLSKTLR</sequence>
<gene>
    <name evidence="2" type="ORF">FHS75_003217</name>
</gene>
<dbReference type="InterPro" id="IPR016181">
    <property type="entry name" value="Acyl_CoA_acyltransferase"/>
</dbReference>
<comment type="caution">
    <text evidence="2">The sequence shown here is derived from an EMBL/GenBank/DDBJ whole genome shotgun (WGS) entry which is preliminary data.</text>
</comment>
<feature type="domain" description="N-acetyltransferase" evidence="1">
    <location>
        <begin position="15"/>
        <end position="169"/>
    </location>
</feature>
<organism evidence="2 3">
    <name type="scientific">Novosphingobium marinum</name>
    <dbReference type="NCBI Taxonomy" id="1514948"/>
    <lineage>
        <taxon>Bacteria</taxon>
        <taxon>Pseudomonadati</taxon>
        <taxon>Pseudomonadota</taxon>
        <taxon>Alphaproteobacteria</taxon>
        <taxon>Sphingomonadales</taxon>
        <taxon>Sphingomonadaceae</taxon>
        <taxon>Novosphingobium</taxon>
    </lineage>
</organism>
<evidence type="ECO:0000313" key="3">
    <source>
        <dbReference type="Proteomes" id="UP000522081"/>
    </source>
</evidence>
<evidence type="ECO:0000313" key="2">
    <source>
        <dbReference type="EMBL" id="NYH96866.1"/>
    </source>
</evidence>
<dbReference type="GO" id="GO:0016747">
    <property type="term" value="F:acyltransferase activity, transferring groups other than amino-acyl groups"/>
    <property type="evidence" value="ECO:0007669"/>
    <property type="project" value="InterPro"/>
</dbReference>
<keyword evidence="2" id="KW-0808">Transferase</keyword>
<dbReference type="Pfam" id="PF00583">
    <property type="entry name" value="Acetyltransf_1"/>
    <property type="match status" value="1"/>
</dbReference>
<dbReference type="CDD" id="cd04301">
    <property type="entry name" value="NAT_SF"/>
    <property type="match status" value="1"/>
</dbReference>
<reference evidence="2 3" key="1">
    <citation type="submission" date="2020-07" db="EMBL/GenBank/DDBJ databases">
        <title>Genomic Encyclopedia of Type Strains, Phase IV (KMG-IV): sequencing the most valuable type-strain genomes for metagenomic binning, comparative biology and taxonomic classification.</title>
        <authorList>
            <person name="Goeker M."/>
        </authorList>
    </citation>
    <scope>NUCLEOTIDE SEQUENCE [LARGE SCALE GENOMIC DNA]</scope>
    <source>
        <strain evidence="2 3">DSM 29043</strain>
    </source>
</reference>
<dbReference type="PROSITE" id="PS51186">
    <property type="entry name" value="GNAT"/>
    <property type="match status" value="1"/>
</dbReference>
<dbReference type="RefSeq" id="WP_179408671.1">
    <property type="nucleotide sequence ID" value="NZ_BMGF01000010.1"/>
</dbReference>
<dbReference type="InterPro" id="IPR000182">
    <property type="entry name" value="GNAT_dom"/>
</dbReference>